<name>A0ABV6AAG7_9HYPH</name>
<dbReference type="SUPFAM" id="SSF55729">
    <property type="entry name" value="Acyl-CoA N-acyltransferases (Nat)"/>
    <property type="match status" value="1"/>
</dbReference>
<dbReference type="EC" id="2.3.-.-" evidence="4"/>
<keyword evidence="2 4" id="KW-0012">Acyltransferase</keyword>
<dbReference type="RefSeq" id="WP_377255320.1">
    <property type="nucleotide sequence ID" value="NZ_JBHMAA010000003.1"/>
</dbReference>
<dbReference type="Pfam" id="PF00583">
    <property type="entry name" value="Acetyltransf_1"/>
    <property type="match status" value="1"/>
</dbReference>
<keyword evidence="1 4" id="KW-0808">Transferase</keyword>
<dbReference type="PANTHER" id="PTHR43877:SF2">
    <property type="entry name" value="AMINOALKYLPHOSPHONATE N-ACETYLTRANSFERASE-RELATED"/>
    <property type="match status" value="1"/>
</dbReference>
<accession>A0ABV6AAG7</accession>
<protein>
    <submittedName>
        <fullName evidence="4">GNAT family N-acetyltransferase</fullName>
        <ecNumber evidence="4">2.3.-.-</ecNumber>
    </submittedName>
</protein>
<evidence type="ECO:0000313" key="5">
    <source>
        <dbReference type="Proteomes" id="UP001589692"/>
    </source>
</evidence>
<evidence type="ECO:0000256" key="1">
    <source>
        <dbReference type="ARBA" id="ARBA00022679"/>
    </source>
</evidence>
<dbReference type="Proteomes" id="UP001589692">
    <property type="component" value="Unassembled WGS sequence"/>
</dbReference>
<dbReference type="InterPro" id="IPR000182">
    <property type="entry name" value="GNAT_dom"/>
</dbReference>
<organism evidence="4 5">
    <name type="scientific">Rhizobium puerariae</name>
    <dbReference type="NCBI Taxonomy" id="1585791"/>
    <lineage>
        <taxon>Bacteria</taxon>
        <taxon>Pseudomonadati</taxon>
        <taxon>Pseudomonadota</taxon>
        <taxon>Alphaproteobacteria</taxon>
        <taxon>Hyphomicrobiales</taxon>
        <taxon>Rhizobiaceae</taxon>
        <taxon>Rhizobium/Agrobacterium group</taxon>
        <taxon>Rhizobium</taxon>
    </lineage>
</organism>
<dbReference type="GO" id="GO:0016746">
    <property type="term" value="F:acyltransferase activity"/>
    <property type="evidence" value="ECO:0007669"/>
    <property type="project" value="UniProtKB-KW"/>
</dbReference>
<reference evidence="4 5" key="1">
    <citation type="submission" date="2024-09" db="EMBL/GenBank/DDBJ databases">
        <authorList>
            <person name="Sun Q."/>
            <person name="Mori K."/>
        </authorList>
    </citation>
    <scope>NUCLEOTIDE SEQUENCE [LARGE SCALE GENOMIC DNA]</scope>
    <source>
        <strain evidence="4 5">TBRC 4938</strain>
    </source>
</reference>
<sequence>MADAIIRSSLLHPDTEPLIDGLILEYDGRYGTDSRPGGAHGEIYRYPEGLYAPPLGDFLLLQRDGRTIAGGAFMSHDDETAELKRIWTDPSLRRQGLARRIVLALEESAAELGYTRSYLSTGFRQPEAVALYLKLGYRPLFDPAADPLLYRSLPFEKHIGAKAGETGSRPIYPPAASFDDATARVRALKAEQEARILDRFHGHTASAA</sequence>
<comment type="caution">
    <text evidence="4">The sequence shown here is derived from an EMBL/GenBank/DDBJ whole genome shotgun (WGS) entry which is preliminary data.</text>
</comment>
<dbReference type="EMBL" id="JBHMAA010000003">
    <property type="protein sequence ID" value="MFB9947585.1"/>
    <property type="molecule type" value="Genomic_DNA"/>
</dbReference>
<gene>
    <name evidence="4" type="ORF">ACFFP0_01935</name>
</gene>
<evidence type="ECO:0000256" key="2">
    <source>
        <dbReference type="ARBA" id="ARBA00023315"/>
    </source>
</evidence>
<dbReference type="PANTHER" id="PTHR43877">
    <property type="entry name" value="AMINOALKYLPHOSPHONATE N-ACETYLTRANSFERASE-RELATED-RELATED"/>
    <property type="match status" value="1"/>
</dbReference>
<dbReference type="PROSITE" id="PS51186">
    <property type="entry name" value="GNAT"/>
    <property type="match status" value="1"/>
</dbReference>
<dbReference type="InterPro" id="IPR050832">
    <property type="entry name" value="Bact_Acetyltransf"/>
</dbReference>
<evidence type="ECO:0000313" key="4">
    <source>
        <dbReference type="EMBL" id="MFB9947585.1"/>
    </source>
</evidence>
<dbReference type="Gene3D" id="3.40.630.30">
    <property type="match status" value="1"/>
</dbReference>
<keyword evidence="5" id="KW-1185">Reference proteome</keyword>
<evidence type="ECO:0000259" key="3">
    <source>
        <dbReference type="PROSITE" id="PS51186"/>
    </source>
</evidence>
<proteinExistence type="predicted"/>
<feature type="domain" description="N-acetyltransferase" evidence="3">
    <location>
        <begin position="9"/>
        <end position="156"/>
    </location>
</feature>
<dbReference type="InterPro" id="IPR016181">
    <property type="entry name" value="Acyl_CoA_acyltransferase"/>
</dbReference>
<dbReference type="CDD" id="cd04301">
    <property type="entry name" value="NAT_SF"/>
    <property type="match status" value="1"/>
</dbReference>